<evidence type="ECO:0008006" key="3">
    <source>
        <dbReference type="Google" id="ProtNLM"/>
    </source>
</evidence>
<keyword evidence="2" id="KW-1185">Reference proteome</keyword>
<dbReference type="OrthoDB" id="4570375at2"/>
<dbReference type="InterPro" id="IPR016918">
    <property type="entry name" value="UCP029394"/>
</dbReference>
<dbReference type="PIRSF" id="PIRSF029394">
    <property type="entry name" value="UCP029394"/>
    <property type="match status" value="1"/>
</dbReference>
<sequence length="127" mass="14029">MTDLLEAEVRRHHDDLAAWLGSEADPEVLATFEAMHRPEFSLVTIEGRTLDLPTLTRALAGARNAVPGMTIGIEEFEVVIRTADASVVRFLERHSPTSLRRVTAVLVPDEGARHGVRWLSVHETPVA</sequence>
<protein>
    <recommendedName>
        <fullName evidence="3">DUF4440 domain-containing protein</fullName>
    </recommendedName>
</protein>
<dbReference type="InterPro" id="IPR032710">
    <property type="entry name" value="NTF2-like_dom_sf"/>
</dbReference>
<dbReference type="AlphaFoldDB" id="A0A561BY55"/>
<proteinExistence type="predicted"/>
<reference evidence="1 2" key="1">
    <citation type="submission" date="2019-06" db="EMBL/GenBank/DDBJ databases">
        <title>Sequencing the genomes of 1000 actinobacteria strains.</title>
        <authorList>
            <person name="Klenk H.-P."/>
        </authorList>
    </citation>
    <scope>NUCLEOTIDE SEQUENCE [LARGE SCALE GENOMIC DNA]</scope>
    <source>
        <strain evidence="1 2">DSM 24683</strain>
    </source>
</reference>
<evidence type="ECO:0000313" key="1">
    <source>
        <dbReference type="EMBL" id="TWD83768.1"/>
    </source>
</evidence>
<comment type="caution">
    <text evidence="1">The sequence shown here is derived from an EMBL/GenBank/DDBJ whole genome shotgun (WGS) entry which is preliminary data.</text>
</comment>
<dbReference type="SUPFAM" id="SSF54427">
    <property type="entry name" value="NTF2-like"/>
    <property type="match status" value="1"/>
</dbReference>
<evidence type="ECO:0000313" key="2">
    <source>
        <dbReference type="Proteomes" id="UP000318380"/>
    </source>
</evidence>
<name>A0A561BY55_9ACTN</name>
<gene>
    <name evidence="1" type="ORF">FB561_4937</name>
</gene>
<accession>A0A561BY55</accession>
<organism evidence="1 2">
    <name type="scientific">Kribbella amoyensis</name>
    <dbReference type="NCBI Taxonomy" id="996641"/>
    <lineage>
        <taxon>Bacteria</taxon>
        <taxon>Bacillati</taxon>
        <taxon>Actinomycetota</taxon>
        <taxon>Actinomycetes</taxon>
        <taxon>Propionibacteriales</taxon>
        <taxon>Kribbellaceae</taxon>
        <taxon>Kribbella</taxon>
    </lineage>
</organism>
<dbReference type="EMBL" id="VIVK01000001">
    <property type="protein sequence ID" value="TWD83768.1"/>
    <property type="molecule type" value="Genomic_DNA"/>
</dbReference>
<dbReference type="RefSeq" id="WP_145810650.1">
    <property type="nucleotide sequence ID" value="NZ_VIVK01000001.1"/>
</dbReference>
<dbReference type="Proteomes" id="UP000318380">
    <property type="component" value="Unassembled WGS sequence"/>
</dbReference>
<dbReference type="Gene3D" id="3.10.450.50">
    <property type="match status" value="1"/>
</dbReference>